<evidence type="ECO:0000313" key="2">
    <source>
        <dbReference type="EMBL" id="AFM27247.1"/>
    </source>
</evidence>
<reference evidence="3" key="1">
    <citation type="submission" date="2012-06" db="EMBL/GenBank/DDBJ databases">
        <title>Complete sequence of chromosome of Desulfomonile tiedjei DSM 6799.</title>
        <authorList>
            <person name="Lucas S."/>
            <person name="Copeland A."/>
            <person name="Lapidus A."/>
            <person name="Glavina del Rio T."/>
            <person name="Dalin E."/>
            <person name="Tice H."/>
            <person name="Bruce D."/>
            <person name="Goodwin L."/>
            <person name="Pitluck S."/>
            <person name="Peters L."/>
            <person name="Ovchinnikova G."/>
            <person name="Zeytun A."/>
            <person name="Lu M."/>
            <person name="Kyrpides N."/>
            <person name="Mavromatis K."/>
            <person name="Ivanova N."/>
            <person name="Brettin T."/>
            <person name="Detter J.C."/>
            <person name="Han C."/>
            <person name="Larimer F."/>
            <person name="Land M."/>
            <person name="Hauser L."/>
            <person name="Markowitz V."/>
            <person name="Cheng J.-F."/>
            <person name="Hugenholtz P."/>
            <person name="Woyke T."/>
            <person name="Wu D."/>
            <person name="Spring S."/>
            <person name="Schroeder M."/>
            <person name="Brambilla E."/>
            <person name="Klenk H.-P."/>
            <person name="Eisen J.A."/>
        </authorList>
    </citation>
    <scope>NUCLEOTIDE SEQUENCE [LARGE SCALE GENOMIC DNA]</scope>
    <source>
        <strain evidence="3">ATCC 49306 / DSM 6799 / DCB-1</strain>
    </source>
</reference>
<dbReference type="KEGG" id="dti:Desti_4623"/>
<gene>
    <name evidence="2" type="ordered locus">Desti_4623</name>
</gene>
<keyword evidence="1" id="KW-0472">Membrane</keyword>
<accession>I4CCF6</accession>
<name>I4CCF6_DESTA</name>
<feature type="transmembrane region" description="Helical" evidence="1">
    <location>
        <begin position="46"/>
        <end position="69"/>
    </location>
</feature>
<protein>
    <submittedName>
        <fullName evidence="2">Uncharacterized protein</fullName>
    </submittedName>
</protein>
<keyword evidence="1" id="KW-1133">Transmembrane helix</keyword>
<dbReference type="AlphaFoldDB" id="I4CCF6"/>
<dbReference type="EMBL" id="CP003360">
    <property type="protein sequence ID" value="AFM27247.1"/>
    <property type="molecule type" value="Genomic_DNA"/>
</dbReference>
<dbReference type="STRING" id="706587.Desti_4623"/>
<organism evidence="2 3">
    <name type="scientific">Desulfomonile tiedjei (strain ATCC 49306 / DSM 6799 / DCB-1)</name>
    <dbReference type="NCBI Taxonomy" id="706587"/>
    <lineage>
        <taxon>Bacteria</taxon>
        <taxon>Pseudomonadati</taxon>
        <taxon>Thermodesulfobacteriota</taxon>
        <taxon>Desulfomonilia</taxon>
        <taxon>Desulfomonilales</taxon>
        <taxon>Desulfomonilaceae</taxon>
        <taxon>Desulfomonile</taxon>
    </lineage>
</organism>
<sequence length="229" mass="25663">MAFPRLINLGFQITRWLSIHKLITGGAGTITIIGILWASLNAPNSNIHQILLTIWLCILLVFALALAFLKSREARLASAGLSIHNTFHKIRDAYFSLATQDTPTTVMEHIRESLASFANIFSLLAGSPCRACIKQVSCTGRAGEHNPRSVQVTTFCRFPSTPDPGLNHEQDYVSDNTDFLVLFRQTPGNYFYSNNLLGEKGYRNSHWTPERIREGKFDYIPILESNHGL</sequence>
<feature type="transmembrane region" description="Helical" evidence="1">
    <location>
        <begin position="21"/>
        <end position="40"/>
    </location>
</feature>
<keyword evidence="3" id="KW-1185">Reference proteome</keyword>
<dbReference type="Proteomes" id="UP000006055">
    <property type="component" value="Chromosome"/>
</dbReference>
<evidence type="ECO:0000313" key="3">
    <source>
        <dbReference type="Proteomes" id="UP000006055"/>
    </source>
</evidence>
<evidence type="ECO:0000256" key="1">
    <source>
        <dbReference type="SAM" id="Phobius"/>
    </source>
</evidence>
<keyword evidence="1" id="KW-0812">Transmembrane</keyword>
<dbReference type="HOGENOM" id="CLU_1208200_0_0_7"/>
<proteinExistence type="predicted"/>